<keyword evidence="4" id="KW-1185">Reference proteome</keyword>
<keyword evidence="2" id="KW-1133">Transmembrane helix</keyword>
<feature type="compositionally biased region" description="Basic and acidic residues" evidence="1">
    <location>
        <begin position="56"/>
        <end position="69"/>
    </location>
</feature>
<keyword evidence="2" id="KW-0812">Transmembrane</keyword>
<name>A0A2X0ML62_9BASI</name>
<reference evidence="3 4" key="1">
    <citation type="submission" date="2016-11" db="EMBL/GenBank/DDBJ databases">
        <authorList>
            <person name="Jaros S."/>
            <person name="Januszkiewicz K."/>
            <person name="Wedrychowicz H."/>
        </authorList>
    </citation>
    <scope>NUCLEOTIDE SEQUENCE [LARGE SCALE GENOMIC DNA]</scope>
</reference>
<feature type="region of interest" description="Disordered" evidence="1">
    <location>
        <begin position="45"/>
        <end position="69"/>
    </location>
</feature>
<evidence type="ECO:0000313" key="4">
    <source>
        <dbReference type="Proteomes" id="UP000249464"/>
    </source>
</evidence>
<keyword evidence="2" id="KW-0472">Membrane</keyword>
<evidence type="ECO:0000313" key="3">
    <source>
        <dbReference type="EMBL" id="SGZ11844.1"/>
    </source>
</evidence>
<protein>
    <submittedName>
        <fullName evidence="3">BQ5605_C028g10461 protein</fullName>
    </submittedName>
</protein>
<dbReference type="Proteomes" id="UP000249464">
    <property type="component" value="Unassembled WGS sequence"/>
</dbReference>
<feature type="transmembrane region" description="Helical" evidence="2">
    <location>
        <begin position="16"/>
        <end position="34"/>
    </location>
</feature>
<sequence>MATGKATSLPADAKRLRTIIIATPFLVGSSILLYKRLMLGEEQRLLPRPTPPTQHMIDRIKKADQAAQR</sequence>
<gene>
    <name evidence="3" type="primary">BQ5605_C028g10461</name>
    <name evidence="3" type="ORF">BQ5605_C028G10461</name>
</gene>
<dbReference type="AlphaFoldDB" id="A0A2X0ML62"/>
<dbReference type="EMBL" id="FQNC01000080">
    <property type="protein sequence ID" value="SGZ11844.1"/>
    <property type="molecule type" value="Genomic_DNA"/>
</dbReference>
<dbReference type="STRING" id="796604.A0A2X0ML62"/>
<evidence type="ECO:0000256" key="1">
    <source>
        <dbReference type="SAM" id="MobiDB-lite"/>
    </source>
</evidence>
<evidence type="ECO:0000256" key="2">
    <source>
        <dbReference type="SAM" id="Phobius"/>
    </source>
</evidence>
<organism evidence="3 4">
    <name type="scientific">Microbotryum silenes-dioicae</name>
    <dbReference type="NCBI Taxonomy" id="796604"/>
    <lineage>
        <taxon>Eukaryota</taxon>
        <taxon>Fungi</taxon>
        <taxon>Dikarya</taxon>
        <taxon>Basidiomycota</taxon>
        <taxon>Pucciniomycotina</taxon>
        <taxon>Microbotryomycetes</taxon>
        <taxon>Microbotryales</taxon>
        <taxon>Microbotryaceae</taxon>
        <taxon>Microbotryum</taxon>
    </lineage>
</organism>
<proteinExistence type="predicted"/>
<accession>A0A2X0ML62</accession>